<organism evidence="2 3">
    <name type="scientific">Nitratifractor salsuginis (strain DSM 16511 / JCM 12458 / E9I37-1)</name>
    <dbReference type="NCBI Taxonomy" id="749222"/>
    <lineage>
        <taxon>Bacteria</taxon>
        <taxon>Pseudomonadati</taxon>
        <taxon>Campylobacterota</taxon>
        <taxon>Epsilonproteobacteria</taxon>
        <taxon>Campylobacterales</taxon>
        <taxon>Sulfurovaceae</taxon>
        <taxon>Nitratifractor</taxon>
    </lineage>
</organism>
<dbReference type="AlphaFoldDB" id="E6X059"/>
<keyword evidence="1" id="KW-0732">Signal</keyword>
<proteinExistence type="predicted"/>
<name>E6X059_NITSE</name>
<evidence type="ECO:0000313" key="3">
    <source>
        <dbReference type="Proteomes" id="UP000008633"/>
    </source>
</evidence>
<gene>
    <name evidence="2" type="ordered locus">Nitsa_1534</name>
</gene>
<feature type="signal peptide" evidence="1">
    <location>
        <begin position="1"/>
        <end position="17"/>
    </location>
</feature>
<dbReference type="RefSeq" id="WP_013554471.1">
    <property type="nucleotide sequence ID" value="NC_014935.1"/>
</dbReference>
<dbReference type="EMBL" id="CP002452">
    <property type="protein sequence ID" value="ADV46782.1"/>
    <property type="molecule type" value="Genomic_DNA"/>
</dbReference>
<dbReference type="eggNOG" id="COG3637">
    <property type="taxonomic scope" value="Bacteria"/>
</dbReference>
<evidence type="ECO:0000313" key="2">
    <source>
        <dbReference type="EMBL" id="ADV46782.1"/>
    </source>
</evidence>
<dbReference type="HOGENOM" id="CLU_946038_0_0_7"/>
<feature type="chain" id="PRO_5003212433" evidence="1">
    <location>
        <begin position="18"/>
        <end position="287"/>
    </location>
</feature>
<dbReference type="STRING" id="749222.Nitsa_1534"/>
<reference evidence="3" key="2">
    <citation type="submission" date="2011-01" db="EMBL/GenBank/DDBJ databases">
        <title>The complete genome of Nitratifractor salsuginis DSM 16511.</title>
        <authorList>
            <consortium name="US DOE Joint Genome Institute (JGI-PGF)"/>
            <person name="Lucas S."/>
            <person name="Copeland A."/>
            <person name="Lapidus A."/>
            <person name="Bruce D."/>
            <person name="Goodwin L."/>
            <person name="Pitluck S."/>
            <person name="Kyrpides N."/>
            <person name="Mavromatis K."/>
            <person name="Ivanova N."/>
            <person name="Mikhailova N."/>
            <person name="Zeytun A."/>
            <person name="Detter J.C."/>
            <person name="Tapia R."/>
            <person name="Han C."/>
            <person name="Land M."/>
            <person name="Hauser L."/>
            <person name="Markowitz V."/>
            <person name="Cheng J.-F."/>
            <person name="Hugenholtz P."/>
            <person name="Woyke T."/>
            <person name="Wu D."/>
            <person name="Tindall B."/>
            <person name="Schuetze A."/>
            <person name="Brambilla E."/>
            <person name="Klenk H.-P."/>
            <person name="Eisen J.A."/>
        </authorList>
    </citation>
    <scope>NUCLEOTIDE SEQUENCE [LARGE SCALE GENOMIC DNA]</scope>
    <source>
        <strain evidence="3">DSM 16511 / JCM 12458 / E9I37-1</strain>
    </source>
</reference>
<dbReference type="Proteomes" id="UP000008633">
    <property type="component" value="Chromosome"/>
</dbReference>
<dbReference type="KEGG" id="nsa:Nitsa_1534"/>
<evidence type="ECO:0000256" key="1">
    <source>
        <dbReference type="SAM" id="SignalP"/>
    </source>
</evidence>
<sequence>MRKLSMMLLGSLSLAFAGPKTMTTVLPYAGYIDYSSGSDKSSAVVGGLYASIYRAPNKLELAVEHTRIKYRHNLPNLNQTDLTAIYTRYRGYHLAYKIGAHYIDSDDKVTDGAFTGILGVNWYNYLHYNIGLDAYATHYHNDASGRTWDSMNVWQFRPYAGYNFGTYASTMGSFYLEAEYNGIFIPDAGAKGYNSSYHSAGLSLYHYKGKWTHMIKGWVGQKIYSVNNGGFTVYNLGELYKGGVSASVSYAIRPNTSLKLQYEYSRFEHLGNKAHSNSIVAMVSHTF</sequence>
<dbReference type="OrthoDB" id="5372886at2"/>
<accession>E6X059</accession>
<reference evidence="2 3" key="1">
    <citation type="journal article" date="2011" name="Stand. Genomic Sci.">
        <title>Complete genome sequence of Nitratifractor salsuginis type strain (E9I37-1).</title>
        <authorList>
            <person name="Anderson I."/>
            <person name="Sikorski J."/>
            <person name="Zeytun A."/>
            <person name="Nolan M."/>
            <person name="Lapidus A."/>
            <person name="Lucas S."/>
            <person name="Hammon N."/>
            <person name="Deshpande S."/>
            <person name="Cheng J.F."/>
            <person name="Tapia R."/>
            <person name="Han C."/>
            <person name="Goodwin L."/>
            <person name="Pitluck S."/>
            <person name="Liolios K."/>
            <person name="Pagani I."/>
            <person name="Ivanova N."/>
            <person name="Huntemann M."/>
            <person name="Mavromatis K."/>
            <person name="Ovchinikova G."/>
            <person name="Pati A."/>
            <person name="Chen A."/>
            <person name="Palaniappan K."/>
            <person name="Land M."/>
            <person name="Hauser L."/>
            <person name="Brambilla E.M."/>
            <person name="Ngatchou-Djao O.D."/>
            <person name="Rohde M."/>
            <person name="Tindall B.J."/>
            <person name="Goker M."/>
            <person name="Detter J.C."/>
            <person name="Woyke T."/>
            <person name="Bristow J."/>
            <person name="Eisen J.A."/>
            <person name="Markowitz V."/>
            <person name="Hugenholtz P."/>
            <person name="Klenk H.P."/>
            <person name="Kyrpides N.C."/>
        </authorList>
    </citation>
    <scope>NUCLEOTIDE SEQUENCE [LARGE SCALE GENOMIC DNA]</scope>
    <source>
        <strain evidence="3">DSM 16511 / JCM 12458 / E9I37-1</strain>
    </source>
</reference>
<keyword evidence="3" id="KW-1185">Reference proteome</keyword>
<protein>
    <submittedName>
        <fullName evidence="2">Uncharacterized protein</fullName>
    </submittedName>
</protein>